<sequence length="177" mass="19797">MDDDKKYQGIGGWLILVAIGVVLKPIVLLVKTLPIFVPIFIDDTWQQLTTAGSEYYHPMWAPLIIGEVTFNIGMLIASVALLYLFFTKHYRFPLLFILVSVVSLGVLPLDAWLTSFLFPDEPIFDPATVKELAQTAIVALIWIPYMLVSKRVRATFIEKRPIAADGLTEQSSVNTIG</sequence>
<gene>
    <name evidence="2" type="ORF">DU002_09020</name>
</gene>
<keyword evidence="3" id="KW-1185">Reference proteome</keyword>
<comment type="caution">
    <text evidence="2">The sequence shown here is derived from an EMBL/GenBank/DDBJ whole genome shotgun (WGS) entry which is preliminary data.</text>
</comment>
<protein>
    <submittedName>
        <fullName evidence="2">DUF2569 domain-containing protein</fullName>
    </submittedName>
</protein>
<accession>A0A368NKC6</accession>
<keyword evidence="1" id="KW-0472">Membrane</keyword>
<dbReference type="EMBL" id="QPID01000004">
    <property type="protein sequence ID" value="RCU50596.1"/>
    <property type="molecule type" value="Genomic_DNA"/>
</dbReference>
<dbReference type="Pfam" id="PF10754">
    <property type="entry name" value="DUF2569"/>
    <property type="match status" value="1"/>
</dbReference>
<reference evidence="2 3" key="1">
    <citation type="submission" date="2018-07" db="EMBL/GenBank/DDBJ databases">
        <title>Corallincola holothuriorum sp. nov., a new facultative anaerobe isolated from sea cucumber Apostichopus japonicus.</title>
        <authorList>
            <person name="Xia H."/>
        </authorList>
    </citation>
    <scope>NUCLEOTIDE SEQUENCE [LARGE SCALE GENOMIC DNA]</scope>
    <source>
        <strain evidence="2 3">C4</strain>
    </source>
</reference>
<evidence type="ECO:0000313" key="3">
    <source>
        <dbReference type="Proteomes" id="UP000252558"/>
    </source>
</evidence>
<dbReference type="Proteomes" id="UP000252558">
    <property type="component" value="Unassembled WGS sequence"/>
</dbReference>
<proteinExistence type="predicted"/>
<feature type="transmembrane region" description="Helical" evidence="1">
    <location>
        <begin position="132"/>
        <end position="148"/>
    </location>
</feature>
<evidence type="ECO:0000256" key="1">
    <source>
        <dbReference type="SAM" id="Phobius"/>
    </source>
</evidence>
<name>A0A368NKC6_9GAMM</name>
<feature type="transmembrane region" description="Helical" evidence="1">
    <location>
        <begin position="12"/>
        <end position="41"/>
    </location>
</feature>
<feature type="transmembrane region" description="Helical" evidence="1">
    <location>
        <begin position="61"/>
        <end position="85"/>
    </location>
</feature>
<evidence type="ECO:0000313" key="2">
    <source>
        <dbReference type="EMBL" id="RCU50596.1"/>
    </source>
</evidence>
<organism evidence="2 3">
    <name type="scientific">Corallincola holothuriorum</name>
    <dbReference type="NCBI Taxonomy" id="2282215"/>
    <lineage>
        <taxon>Bacteria</taxon>
        <taxon>Pseudomonadati</taxon>
        <taxon>Pseudomonadota</taxon>
        <taxon>Gammaproteobacteria</taxon>
        <taxon>Alteromonadales</taxon>
        <taxon>Psychromonadaceae</taxon>
        <taxon>Corallincola</taxon>
    </lineage>
</organism>
<dbReference type="OrthoDB" id="9155572at2"/>
<dbReference type="InterPro" id="IPR019690">
    <property type="entry name" value="DUF2569"/>
</dbReference>
<feature type="transmembrane region" description="Helical" evidence="1">
    <location>
        <begin position="92"/>
        <end position="112"/>
    </location>
</feature>
<keyword evidence="1" id="KW-0812">Transmembrane</keyword>
<keyword evidence="1" id="KW-1133">Transmembrane helix</keyword>
<dbReference type="AlphaFoldDB" id="A0A368NKC6"/>